<dbReference type="AlphaFoldDB" id="A0A8H5FSW0"/>
<keyword evidence="4" id="KW-1185">Reference proteome</keyword>
<dbReference type="Proteomes" id="UP000559027">
    <property type="component" value="Unassembled WGS sequence"/>
</dbReference>
<dbReference type="InterPro" id="IPR006073">
    <property type="entry name" value="GTP-bd"/>
</dbReference>
<comment type="caution">
    <text evidence="3">The sequence shown here is derived from an EMBL/GenBank/DDBJ whole genome shotgun (WGS) entry which is preliminary data.</text>
</comment>
<proteinExistence type="predicted"/>
<evidence type="ECO:0000259" key="2">
    <source>
        <dbReference type="Pfam" id="PF01926"/>
    </source>
</evidence>
<dbReference type="SUPFAM" id="SSF52540">
    <property type="entry name" value="P-loop containing nucleoside triphosphate hydrolases"/>
    <property type="match status" value="1"/>
</dbReference>
<dbReference type="OrthoDB" id="8954335at2759"/>
<protein>
    <recommendedName>
        <fullName evidence="2">G domain-containing protein</fullName>
    </recommendedName>
</protein>
<evidence type="ECO:0000313" key="4">
    <source>
        <dbReference type="Proteomes" id="UP000559027"/>
    </source>
</evidence>
<feature type="domain" description="G" evidence="2">
    <location>
        <begin position="15"/>
        <end position="81"/>
    </location>
</feature>
<keyword evidence="1" id="KW-0175">Coiled coil</keyword>
<dbReference type="InterPro" id="IPR027417">
    <property type="entry name" value="P-loop_NTPase"/>
</dbReference>
<dbReference type="GO" id="GO:0005525">
    <property type="term" value="F:GTP binding"/>
    <property type="evidence" value="ECO:0007669"/>
    <property type="project" value="InterPro"/>
</dbReference>
<evidence type="ECO:0000256" key="1">
    <source>
        <dbReference type="SAM" id="Coils"/>
    </source>
</evidence>
<name>A0A8H5FSW0_9AGAR</name>
<sequence length="283" mass="32406">MADIINNIRKDDIIIAFMGPTGSGKSYFIDLLTGQIGQRAGSSLASVTSDIQATRIKHPKYGDRVVLVDTPGFDDTKRSDMEILTLINGWLEKTYKNDVKLSGLIYLHRITDNRMAGSPLKNLRMFGNLCGDHAASRVILVSTMWEKVNPEVGERREVQLKNDFWKGLIERGSKVDRLRSSKTQEAWRTVNDLIKTADNREVVLLQQEIVDLERKLNETEAGKSLHSDLQKLLFDQKETLKSLLAQVEKSDDPRLKAELEKEYKKIQKQFDKTFREVNKMKIR</sequence>
<organism evidence="3 4">
    <name type="scientific">Leucocoprinus leucothites</name>
    <dbReference type="NCBI Taxonomy" id="201217"/>
    <lineage>
        <taxon>Eukaryota</taxon>
        <taxon>Fungi</taxon>
        <taxon>Dikarya</taxon>
        <taxon>Basidiomycota</taxon>
        <taxon>Agaricomycotina</taxon>
        <taxon>Agaricomycetes</taxon>
        <taxon>Agaricomycetidae</taxon>
        <taxon>Agaricales</taxon>
        <taxon>Agaricineae</taxon>
        <taxon>Agaricaceae</taxon>
        <taxon>Leucocoprinus</taxon>
    </lineage>
</organism>
<dbReference type="EMBL" id="JAACJO010000019">
    <property type="protein sequence ID" value="KAF5348460.1"/>
    <property type="molecule type" value="Genomic_DNA"/>
</dbReference>
<dbReference type="CDD" id="cd00882">
    <property type="entry name" value="Ras_like_GTPase"/>
    <property type="match status" value="1"/>
</dbReference>
<gene>
    <name evidence="3" type="ORF">D9756_009604</name>
</gene>
<dbReference type="Gene3D" id="3.40.50.300">
    <property type="entry name" value="P-loop containing nucleotide triphosphate hydrolases"/>
    <property type="match status" value="1"/>
</dbReference>
<reference evidence="3 4" key="1">
    <citation type="journal article" date="2020" name="ISME J.">
        <title>Uncovering the hidden diversity of litter-decomposition mechanisms in mushroom-forming fungi.</title>
        <authorList>
            <person name="Floudas D."/>
            <person name="Bentzer J."/>
            <person name="Ahren D."/>
            <person name="Johansson T."/>
            <person name="Persson P."/>
            <person name="Tunlid A."/>
        </authorList>
    </citation>
    <scope>NUCLEOTIDE SEQUENCE [LARGE SCALE GENOMIC DNA]</scope>
    <source>
        <strain evidence="3 4">CBS 146.42</strain>
    </source>
</reference>
<dbReference type="Pfam" id="PF01926">
    <property type="entry name" value="MMR_HSR1"/>
    <property type="match status" value="1"/>
</dbReference>
<accession>A0A8H5FSW0</accession>
<evidence type="ECO:0000313" key="3">
    <source>
        <dbReference type="EMBL" id="KAF5348460.1"/>
    </source>
</evidence>
<feature type="coiled-coil region" evidence="1">
    <location>
        <begin position="195"/>
        <end position="222"/>
    </location>
</feature>